<dbReference type="InterPro" id="IPR008278">
    <property type="entry name" value="4-PPantetheinyl_Trfase_dom"/>
</dbReference>
<sequence length="126" mass="13100">MNVIGHGVDLVEIAELRRWIEDPRDPLLPRCFVKVELDEIGDGADRIDRLAGRFAAKEAVLKALGTGFGAGVAFTDVVIFRAPGAPPEVRLSGGAAKAAEALGITAWRLSISHAGGLAMASALALG</sequence>
<accession>A0ABR7UD82</accession>
<comment type="cofactor">
    <cofactor evidence="8">
        <name>Mg(2+)</name>
        <dbReference type="ChEBI" id="CHEBI:18420"/>
    </cofactor>
</comment>
<evidence type="ECO:0000256" key="2">
    <source>
        <dbReference type="ARBA" id="ARBA00022679"/>
    </source>
</evidence>
<dbReference type="Gene3D" id="3.90.470.20">
    <property type="entry name" value="4'-phosphopantetheinyl transferase domain"/>
    <property type="match status" value="1"/>
</dbReference>
<evidence type="ECO:0000256" key="5">
    <source>
        <dbReference type="ARBA" id="ARBA00022842"/>
    </source>
</evidence>
<feature type="binding site" evidence="8">
    <location>
        <position position="58"/>
    </location>
    <ligand>
        <name>Mg(2+)</name>
        <dbReference type="ChEBI" id="CHEBI:18420"/>
    </ligand>
</feature>
<comment type="caution">
    <text evidence="10">The sequence shown here is derived from an EMBL/GenBank/DDBJ whole genome shotgun (WGS) entry which is preliminary data.</text>
</comment>
<name>A0ABR7UD82_9BRAD</name>
<dbReference type="Proteomes" id="UP000639516">
    <property type="component" value="Unassembled WGS sequence"/>
</dbReference>
<dbReference type="EC" id="2.7.8.7" evidence="8"/>
<keyword evidence="7 8" id="KW-0275">Fatty acid biosynthesis</keyword>
<dbReference type="NCBIfam" id="TIGR00556">
    <property type="entry name" value="pantethn_trn"/>
    <property type="match status" value="1"/>
</dbReference>
<evidence type="ECO:0000256" key="7">
    <source>
        <dbReference type="ARBA" id="ARBA00023160"/>
    </source>
</evidence>
<comment type="similarity">
    <text evidence="8">Belongs to the P-Pant transferase superfamily. AcpS family.</text>
</comment>
<dbReference type="InterPro" id="IPR004568">
    <property type="entry name" value="Ppantetheine-prot_Trfase_dom"/>
</dbReference>
<dbReference type="InterPro" id="IPR037143">
    <property type="entry name" value="4-PPantetheinyl_Trfase_dom_sf"/>
</dbReference>
<reference evidence="10 11" key="1">
    <citation type="journal article" date="2020" name="Arch. Microbiol.">
        <title>Bradyrhizobium campsiandrae sp. nov., a nitrogen-fixing bacterial strain isolated from a native leguminous tree from the Amazon adapted to flooded conditions.</title>
        <authorList>
            <person name="Cabral Michel D."/>
            <person name="Martins da Costa E."/>
            <person name="Azarias Guimaraes A."/>
            <person name="Soares de Carvalho T."/>
            <person name="Santos de Castro Caputo P."/>
            <person name="Willems A."/>
            <person name="de Souza Moreira F.M."/>
        </authorList>
    </citation>
    <scope>NUCLEOTIDE SEQUENCE [LARGE SCALE GENOMIC DNA]</scope>
    <source>
        <strain evidence="11">INPA 384B</strain>
    </source>
</reference>
<dbReference type="SUPFAM" id="SSF56214">
    <property type="entry name" value="4'-phosphopantetheinyl transferase"/>
    <property type="match status" value="1"/>
</dbReference>
<evidence type="ECO:0000256" key="6">
    <source>
        <dbReference type="ARBA" id="ARBA00023098"/>
    </source>
</evidence>
<feature type="domain" description="4'-phosphopantetheinyl transferase" evidence="9">
    <location>
        <begin position="7"/>
        <end position="100"/>
    </location>
</feature>
<dbReference type="InterPro" id="IPR002582">
    <property type="entry name" value="ACPS"/>
</dbReference>
<keyword evidence="1 8" id="KW-0444">Lipid biosynthesis</keyword>
<comment type="function">
    <text evidence="8">Transfers the 4'-phosphopantetheine moiety from coenzyme A to a Ser of acyl-carrier-protein.</text>
</comment>
<dbReference type="EMBL" id="JAATTO010000044">
    <property type="protein sequence ID" value="MBC9981970.1"/>
    <property type="molecule type" value="Genomic_DNA"/>
</dbReference>
<evidence type="ECO:0000256" key="1">
    <source>
        <dbReference type="ARBA" id="ARBA00022516"/>
    </source>
</evidence>
<keyword evidence="5 8" id="KW-0460">Magnesium</keyword>
<keyword evidence="11" id="KW-1185">Reference proteome</keyword>
<keyword evidence="3 8" id="KW-0479">Metal-binding</keyword>
<evidence type="ECO:0000259" key="9">
    <source>
        <dbReference type="Pfam" id="PF01648"/>
    </source>
</evidence>
<organism evidence="10 11">
    <name type="scientific">Bradyrhizobium campsiandrae</name>
    <dbReference type="NCBI Taxonomy" id="1729892"/>
    <lineage>
        <taxon>Bacteria</taxon>
        <taxon>Pseudomonadati</taxon>
        <taxon>Pseudomonadota</taxon>
        <taxon>Alphaproteobacteria</taxon>
        <taxon>Hyphomicrobiales</taxon>
        <taxon>Nitrobacteraceae</taxon>
        <taxon>Bradyrhizobium</taxon>
    </lineage>
</organism>
<dbReference type="NCBIfam" id="TIGR00516">
    <property type="entry name" value="acpS"/>
    <property type="match status" value="1"/>
</dbReference>
<proteinExistence type="inferred from homology"/>
<keyword evidence="2 8" id="KW-0808">Transferase</keyword>
<keyword evidence="6 8" id="KW-0443">Lipid metabolism</keyword>
<dbReference type="Pfam" id="PF01648">
    <property type="entry name" value="ACPS"/>
    <property type="match status" value="1"/>
</dbReference>
<evidence type="ECO:0000313" key="10">
    <source>
        <dbReference type="EMBL" id="MBC9981970.1"/>
    </source>
</evidence>
<evidence type="ECO:0000256" key="4">
    <source>
        <dbReference type="ARBA" id="ARBA00022832"/>
    </source>
</evidence>
<dbReference type="GO" id="GO:0008897">
    <property type="term" value="F:holo-[acyl-carrier-protein] synthase activity"/>
    <property type="evidence" value="ECO:0007669"/>
    <property type="project" value="UniProtKB-EC"/>
</dbReference>
<keyword evidence="8" id="KW-0963">Cytoplasm</keyword>
<dbReference type="HAMAP" id="MF_00101">
    <property type="entry name" value="AcpS"/>
    <property type="match status" value="1"/>
</dbReference>
<evidence type="ECO:0000256" key="8">
    <source>
        <dbReference type="HAMAP-Rule" id="MF_00101"/>
    </source>
</evidence>
<protein>
    <recommendedName>
        <fullName evidence="8">Holo-[acyl-carrier-protein] synthase</fullName>
        <shortName evidence="8">Holo-ACP synthase</shortName>
        <ecNumber evidence="8">2.7.8.7</ecNumber>
    </recommendedName>
    <alternativeName>
        <fullName evidence="8">4'-phosphopantetheinyl transferase AcpS</fullName>
    </alternativeName>
</protein>
<comment type="subcellular location">
    <subcellularLocation>
        <location evidence="8">Cytoplasm</location>
    </subcellularLocation>
</comment>
<evidence type="ECO:0000313" key="11">
    <source>
        <dbReference type="Proteomes" id="UP000639516"/>
    </source>
</evidence>
<evidence type="ECO:0000256" key="3">
    <source>
        <dbReference type="ARBA" id="ARBA00022723"/>
    </source>
</evidence>
<keyword evidence="4 8" id="KW-0276">Fatty acid metabolism</keyword>
<comment type="catalytic activity">
    <reaction evidence="8">
        <text>apo-[ACP] + CoA = holo-[ACP] + adenosine 3',5'-bisphosphate + H(+)</text>
        <dbReference type="Rhea" id="RHEA:12068"/>
        <dbReference type="Rhea" id="RHEA-COMP:9685"/>
        <dbReference type="Rhea" id="RHEA-COMP:9690"/>
        <dbReference type="ChEBI" id="CHEBI:15378"/>
        <dbReference type="ChEBI" id="CHEBI:29999"/>
        <dbReference type="ChEBI" id="CHEBI:57287"/>
        <dbReference type="ChEBI" id="CHEBI:58343"/>
        <dbReference type="ChEBI" id="CHEBI:64479"/>
        <dbReference type="EC" id="2.7.8.7"/>
    </reaction>
</comment>
<feature type="binding site" evidence="8">
    <location>
        <position position="9"/>
    </location>
    <ligand>
        <name>Mg(2+)</name>
        <dbReference type="ChEBI" id="CHEBI:18420"/>
    </ligand>
</feature>
<gene>
    <name evidence="8 10" type="primary">acpS</name>
    <name evidence="10" type="ORF">HA482_27535</name>
</gene>